<dbReference type="PhylomeDB" id="A7RHI5"/>
<evidence type="ECO:0000313" key="2">
    <source>
        <dbReference type="Proteomes" id="UP000001593"/>
    </source>
</evidence>
<feature type="non-terminal residue" evidence="1">
    <location>
        <position position="1"/>
    </location>
</feature>
<dbReference type="InParanoid" id="A7RHI5"/>
<dbReference type="EMBL" id="DS469511">
    <property type="protein sequence ID" value="EDO48988.1"/>
    <property type="molecule type" value="Genomic_DNA"/>
</dbReference>
<sequence>VHGSLCRWSLGTACVVQCVSTWLIVQVVPRYSLCGAVCVCVRACTCHALKKT</sequence>
<keyword evidence="2" id="KW-1185">Reference proteome</keyword>
<protein>
    <submittedName>
        <fullName evidence="1">Uncharacterized protein</fullName>
    </submittedName>
</protein>
<organism evidence="1 2">
    <name type="scientific">Nematostella vectensis</name>
    <name type="common">Starlet sea anemone</name>
    <dbReference type="NCBI Taxonomy" id="45351"/>
    <lineage>
        <taxon>Eukaryota</taxon>
        <taxon>Metazoa</taxon>
        <taxon>Cnidaria</taxon>
        <taxon>Anthozoa</taxon>
        <taxon>Hexacorallia</taxon>
        <taxon>Actiniaria</taxon>
        <taxon>Edwardsiidae</taxon>
        <taxon>Nematostella</taxon>
    </lineage>
</organism>
<name>A7RHI5_NEMVE</name>
<dbReference type="Proteomes" id="UP000001593">
    <property type="component" value="Unassembled WGS sequence"/>
</dbReference>
<reference evidence="1 2" key="1">
    <citation type="journal article" date="2007" name="Science">
        <title>Sea anemone genome reveals ancestral eumetazoan gene repertoire and genomic organization.</title>
        <authorList>
            <person name="Putnam N.H."/>
            <person name="Srivastava M."/>
            <person name="Hellsten U."/>
            <person name="Dirks B."/>
            <person name="Chapman J."/>
            <person name="Salamov A."/>
            <person name="Terry A."/>
            <person name="Shapiro H."/>
            <person name="Lindquist E."/>
            <person name="Kapitonov V.V."/>
            <person name="Jurka J."/>
            <person name="Genikhovich G."/>
            <person name="Grigoriev I.V."/>
            <person name="Lucas S.M."/>
            <person name="Steele R.E."/>
            <person name="Finnerty J.R."/>
            <person name="Technau U."/>
            <person name="Martindale M.Q."/>
            <person name="Rokhsar D.S."/>
        </authorList>
    </citation>
    <scope>NUCLEOTIDE SEQUENCE [LARGE SCALE GENOMIC DNA]</scope>
    <source>
        <strain evidence="2">CH2 X CH6</strain>
    </source>
</reference>
<accession>A7RHI5</accession>
<dbReference type="HOGENOM" id="CLU_3112426_0_0_1"/>
<gene>
    <name evidence="1" type="ORF">NEMVEDRAFT_v1g82427</name>
</gene>
<dbReference type="AlphaFoldDB" id="A7RHI5"/>
<proteinExistence type="predicted"/>
<evidence type="ECO:0000313" key="1">
    <source>
        <dbReference type="EMBL" id="EDO48988.1"/>
    </source>
</evidence>